<feature type="compositionally biased region" description="Polar residues" evidence="1">
    <location>
        <begin position="1"/>
        <end position="10"/>
    </location>
</feature>
<accession>A0A9W6U488</accession>
<feature type="region of interest" description="Disordered" evidence="1">
    <location>
        <begin position="1"/>
        <end position="21"/>
    </location>
</feature>
<dbReference type="InterPro" id="IPR011992">
    <property type="entry name" value="EF-hand-dom_pair"/>
</dbReference>
<evidence type="ECO:0000259" key="2">
    <source>
        <dbReference type="PROSITE" id="PS50222"/>
    </source>
</evidence>
<evidence type="ECO:0000313" key="3">
    <source>
        <dbReference type="EMBL" id="GMF25166.1"/>
    </source>
</evidence>
<proteinExistence type="predicted"/>
<dbReference type="Gene3D" id="1.10.238.10">
    <property type="entry name" value="EF-hand"/>
    <property type="match status" value="1"/>
</dbReference>
<sequence length="99" mass="11323">MSTKLQTSMALHSPTKKMTAHDMHKGNILKCGTMSVLKLITRYIADTSDDSSNQAIWEQRFMEMDWNGDGSIHFKEFLMAFESWVGLEDDESRSTNSSR</sequence>
<evidence type="ECO:0000313" key="4">
    <source>
        <dbReference type="Proteomes" id="UP001165121"/>
    </source>
</evidence>
<dbReference type="Proteomes" id="UP001165121">
    <property type="component" value="Unassembled WGS sequence"/>
</dbReference>
<comment type="caution">
    <text evidence="3">The sequence shown here is derived from an EMBL/GenBank/DDBJ whole genome shotgun (WGS) entry which is preliminary data.</text>
</comment>
<keyword evidence="4" id="KW-1185">Reference proteome</keyword>
<reference evidence="3" key="1">
    <citation type="submission" date="2023-04" db="EMBL/GenBank/DDBJ databases">
        <title>Phytophthora fragariaefolia NBRC 109709.</title>
        <authorList>
            <person name="Ichikawa N."/>
            <person name="Sato H."/>
            <person name="Tonouchi N."/>
        </authorList>
    </citation>
    <scope>NUCLEOTIDE SEQUENCE</scope>
    <source>
        <strain evidence="3">NBRC 109709</strain>
    </source>
</reference>
<name>A0A9W6U488_9STRA</name>
<dbReference type="GO" id="GO:0005509">
    <property type="term" value="F:calcium ion binding"/>
    <property type="evidence" value="ECO:0007669"/>
    <property type="project" value="InterPro"/>
</dbReference>
<feature type="domain" description="EF-hand" evidence="2">
    <location>
        <begin position="52"/>
        <end position="87"/>
    </location>
</feature>
<protein>
    <submittedName>
        <fullName evidence="3">Unnamed protein product</fullName>
    </submittedName>
</protein>
<dbReference type="InterPro" id="IPR002048">
    <property type="entry name" value="EF_hand_dom"/>
</dbReference>
<dbReference type="EMBL" id="BSXT01000348">
    <property type="protein sequence ID" value="GMF25166.1"/>
    <property type="molecule type" value="Genomic_DNA"/>
</dbReference>
<dbReference type="SUPFAM" id="SSF47473">
    <property type="entry name" value="EF-hand"/>
    <property type="match status" value="1"/>
</dbReference>
<dbReference type="PROSITE" id="PS50222">
    <property type="entry name" value="EF_HAND_2"/>
    <property type="match status" value="1"/>
</dbReference>
<evidence type="ECO:0000256" key="1">
    <source>
        <dbReference type="SAM" id="MobiDB-lite"/>
    </source>
</evidence>
<dbReference type="AlphaFoldDB" id="A0A9W6U488"/>
<dbReference type="OrthoDB" id="26525at2759"/>
<organism evidence="3 4">
    <name type="scientific">Phytophthora fragariaefolia</name>
    <dbReference type="NCBI Taxonomy" id="1490495"/>
    <lineage>
        <taxon>Eukaryota</taxon>
        <taxon>Sar</taxon>
        <taxon>Stramenopiles</taxon>
        <taxon>Oomycota</taxon>
        <taxon>Peronosporomycetes</taxon>
        <taxon>Peronosporales</taxon>
        <taxon>Peronosporaceae</taxon>
        <taxon>Phytophthora</taxon>
    </lineage>
</organism>
<gene>
    <name evidence="3" type="ORF">Pfra01_000444100</name>
</gene>